<protein>
    <submittedName>
        <fullName evidence="1">Uncharacterized protein</fullName>
    </submittedName>
</protein>
<evidence type="ECO:0000313" key="1">
    <source>
        <dbReference type="EMBL" id="ROT87670.1"/>
    </source>
</evidence>
<proteinExistence type="predicted"/>
<dbReference type="Proteomes" id="UP000285266">
    <property type="component" value="Unassembled WGS sequence"/>
</dbReference>
<organism evidence="1 2">
    <name type="scientific">Bifidobacterium mongoliense</name>
    <dbReference type="NCBI Taxonomy" id="518643"/>
    <lineage>
        <taxon>Bacteria</taxon>
        <taxon>Bacillati</taxon>
        <taxon>Actinomycetota</taxon>
        <taxon>Actinomycetes</taxon>
        <taxon>Bifidobacteriales</taxon>
        <taxon>Bifidobacteriaceae</taxon>
        <taxon>Bifidobacterium</taxon>
    </lineage>
</organism>
<sequence length="53" mass="5869">MVLMAAVNNVISELTVMAAKKMATDVVKPATGSREPAMPPLNWYVRPGRRGWR</sequence>
<gene>
    <name evidence="1" type="ORF">BMONG18_0210</name>
</gene>
<accession>A0A423UG41</accession>
<dbReference type="AlphaFoldDB" id="A0A423UG41"/>
<dbReference type="EMBL" id="QRAJ01000001">
    <property type="protein sequence ID" value="ROT87670.1"/>
    <property type="molecule type" value="Genomic_DNA"/>
</dbReference>
<name>A0A423UG41_9BIFI</name>
<reference evidence="1 2" key="1">
    <citation type="submission" date="2018-07" db="EMBL/GenBank/DDBJ databases">
        <title>The role of parmesan cheese in vectoring bovine microbiota.</title>
        <authorList>
            <person name="Lugli G.A."/>
            <person name="Milani C."/>
        </authorList>
    </citation>
    <scope>NUCLEOTIDE SEQUENCE [LARGE SCALE GENOMIC DNA]</scope>
    <source>
        <strain evidence="1 2">BMONG18</strain>
    </source>
</reference>
<evidence type="ECO:0000313" key="2">
    <source>
        <dbReference type="Proteomes" id="UP000285266"/>
    </source>
</evidence>
<comment type="caution">
    <text evidence="1">The sequence shown here is derived from an EMBL/GenBank/DDBJ whole genome shotgun (WGS) entry which is preliminary data.</text>
</comment>